<keyword evidence="2" id="KW-1185">Reference proteome</keyword>
<proteinExistence type="predicted"/>
<gene>
    <name evidence="1" type="ORF">PsorP6_002296</name>
</gene>
<evidence type="ECO:0000313" key="1">
    <source>
        <dbReference type="EMBL" id="KAI9923109.1"/>
    </source>
</evidence>
<accession>A0ACC0WW43</accession>
<reference evidence="1 2" key="1">
    <citation type="journal article" date="2022" name="bioRxiv">
        <title>The genome of the oomycete Peronosclerospora sorghi, a cosmopolitan pathogen of maize and sorghum, is inflated with dispersed pseudogenes.</title>
        <authorList>
            <person name="Fletcher K."/>
            <person name="Martin F."/>
            <person name="Isakeit T."/>
            <person name="Cavanaugh K."/>
            <person name="Magill C."/>
            <person name="Michelmore R."/>
        </authorList>
    </citation>
    <scope>NUCLEOTIDE SEQUENCE [LARGE SCALE GENOMIC DNA]</scope>
    <source>
        <strain evidence="1">P6</strain>
    </source>
</reference>
<name>A0ACC0WW43_9STRA</name>
<dbReference type="Proteomes" id="UP001163321">
    <property type="component" value="Chromosome 1"/>
</dbReference>
<evidence type="ECO:0000313" key="2">
    <source>
        <dbReference type="Proteomes" id="UP001163321"/>
    </source>
</evidence>
<dbReference type="EMBL" id="CM047580">
    <property type="protein sequence ID" value="KAI9923109.1"/>
    <property type="molecule type" value="Genomic_DNA"/>
</dbReference>
<comment type="caution">
    <text evidence="1">The sequence shown here is derived from an EMBL/GenBank/DDBJ whole genome shotgun (WGS) entry which is preliminary data.</text>
</comment>
<organism evidence="1 2">
    <name type="scientific">Peronosclerospora sorghi</name>
    <dbReference type="NCBI Taxonomy" id="230839"/>
    <lineage>
        <taxon>Eukaryota</taxon>
        <taxon>Sar</taxon>
        <taxon>Stramenopiles</taxon>
        <taxon>Oomycota</taxon>
        <taxon>Peronosporomycetes</taxon>
        <taxon>Peronosporales</taxon>
        <taxon>Peronosporaceae</taxon>
        <taxon>Peronosclerospora</taxon>
    </lineage>
</organism>
<sequence length="154" mass="17688">MDALKSSSFASHIANASMLSTETRTIIRVSSAPLMKRQLSAFPHCKTQTYQEQKTAGLHEKNGSFSRAMFVFAQEAYECLIRDEKSYFGFYVDYLCSSFVSINAYRNMITRNKHEIMAKPVKSLLYHKMYKGLHIVHGVRQVSKRCSSDHKMMV</sequence>
<protein>
    <submittedName>
        <fullName evidence="1">Uncharacterized protein</fullName>
    </submittedName>
</protein>